<feature type="compositionally biased region" description="Low complexity" evidence="1">
    <location>
        <begin position="2175"/>
        <end position="2187"/>
    </location>
</feature>
<name>A0A0G4GD45_9ALVE</name>
<feature type="region of interest" description="Disordered" evidence="1">
    <location>
        <begin position="1781"/>
        <end position="1810"/>
    </location>
</feature>
<feature type="transmembrane region" description="Helical" evidence="2">
    <location>
        <begin position="1454"/>
        <end position="1474"/>
    </location>
</feature>
<feature type="transmembrane region" description="Helical" evidence="2">
    <location>
        <begin position="1428"/>
        <end position="1448"/>
    </location>
</feature>
<sequence length="2640" mass="283275">MVRLSSAWAWCLPLLLCDDVKLYAVNAKNRELWTSDVELSSWPSPAGVFKEETAQEENEEEEGPPCTPIHLLGIRASGPTSDELHEQRLIGSLEMFRWINDGQRVLPGFCLSVEWLDLLDASDAAVVSLKMAGQLLAPERKYAAVFQTVSAGLVVSSLSCSARLAVSGHGRETGPETCKDNFVSPGGMREGEIGRLRQALPPEGGLTSSSSSSSSASSLLRGDSQVVWEGDVPPSLLETFASGLRWIFLRTGWRRSAQIVVLPSEGSLFVSSLSESAGELASHGEALLGIQGVDLDMVIPLDSSGMSLGGSGRTTGGMWGEAGTGVEGGALGRLIASRRRIVIVWGDGQGTLNALCQLYLAGQKVIVIFPVPSAWWQYGETLPSDLREKCEPSVLVFFFEDSIGISSLSSGTKENNNRDLDALLPCTFNVTAREFAHSALGGPAVGALSPRAPVEEGLGGSELRADKKGVVEGGVGVVKEDELPSPVSSPDDTAAALMSSSERTKTESDTERATGSSADFGGLLQGAESACELALALRSYLNLDSQSDDDAEGALLRLIERDEASYLGFVSALNAVWEGGGDEEAIFSRKRGEVSQEEREADTVIEIRQIFRPSLEEEVGIALWESVKQVEERMEEDVIKGKEGERAEEVPEPPQQSGFPSRWRRRGNSVSDGWRNAEGSWMNLFGDGDVMGGEREGRGDSAERIEGRETKKSKFPNGTPADWKTLPFEALYRSVCSLTHTEGTGEEGGNSSLGIERLKPKDETACSLTFSFSFPSTTLSDPQSSSADVPSDLSKDVSLVSRRFLSPLTSPLLPSTNVTTPVTSIPDDLIPKCSDGLLMLNGVCQPCPAGLEASRLGLACVKCLAGHFSDPQRGITSCQPCEPSTHAPLEGSTFCVACPKGREAPSSGEPLCTPCKPGTYQDTEGGGDCKPCKPGEYQDEAGQLGCKQCPPFHVSHAASKGLSDCVCQRPNLHVQAESSWEKFRVEETPGYFNAGNRSNGQFLCLPCPAGAYCVGNLTAPLLLPGYFAYMPERYAGFQWDDEGNPILGVSEGGEEECESCGGTRTGLKGTNVPQDLLVDIPDDPTGSFETSALFVYWCRNKRECPGRLPGTCGLGRDSSRVSCGMCPAHSVASFGSGKCVECEGNEHLWIWPLFGLVTPMAYIIIYKLSNGGLKAQATHLSTFRIACRLFFWILQVATILASLRLSGPGLLRPLAKAGSVLRFDLEASRLKCGFMLEAFYREQEWFLLQTMGPLFLAGLGFFLYGASVVLSIVVGRPSLRMCPHKTVNTLGGIFSTIYTGIAAASMGVFRCEAHPGWESLMGHDPSEFGPTAEGGNAWAERKVRDLQAEVSSMQKTRGESLVLYPNVLCGSETYWTLFPIGLTAMLLYIVVWNIFVLYINSVAPRRTHNENFKVRFRFLFNSYRGRHWYWNFIEFLTGIFIAVVPTALPGHPLVAASIIAAGVFALASITLAVLPYKDHIINVVDVLARLLIGTEILFILGKTACEEAAMHSTGRRREFFNASVEIMNNIMATILCSLIAIVGLLILTSGFRALCDGAAELSAVDRARKVPPGGSSGGKEEEKKNLEGPEEIKQKRLPIRRRSTVSSALSTAVSSVSEVFAHKRLGGGKEAETSFSPVSPLREETERRKASMIVGTEVEERDLETFKGFQDSAPPPPPSHPQVPSPSETEGRPLVIVPLAPAPLPLILESEHEGGLTCSHASASASATHADDRGVVPPNEREREPPANHQFPPAPRPIVLEPQVNEPTGVPVLPSAQSDETIERGEDEMEKGVIGSQNEQTIRESENGEPGDSVCVQTYGFFRPFIDCLSRVSENERTKRHERDLGLTNDFLKTATLCLSLDVASWEEFWTRMNYYDRAVFKEMVDLLQAEMFGAIRASHGGDGAGKGGVSFCEGGLVGELQEESPTGEVAADRFASMGMSRHMSALSVSVSDLLIEGRGFPDLSPTGKVSSGMGSDSVDRSEGRRPARSRSMIPLHSPLASSLMCRDAQQAAGLGRSGLSLSGGKTDAMEEEEGAVLRQQPSGRRVQRRHTGGTSFLSMDIPPHQQQQKGARDQSSLLRAERPLRETFTYPLSPEREHPVPSHSLPSPALAVGSLEREAKKERERGPPLGGVEAPRRLHAGERLPLGSNLSFGDRGTPPFASGDLSIFASSRVQQQQPGGLQTGTSRSRRTTRGGSRGSEGGGFCCSGCIGTEPPSQTCRSEEEQGRSLSPLRRSSQPESCPSVGGVSLSHCSVGAGGTLEVKGGGSQNGSIPRSRGSNRHRTGDSGFSGEASPLRGEADSRRDTRASASNAELKRMALASAMHTCPLCTQAINVTPAVVAASRSHTASPIQEGERRKIRSTINHRSGSMPTPPHLRRPSLGGMDSSLADLWEKKGWGATGVLSKGAAPRMVYQTPPSPAISRAQGAGKRNPPAATCSGAVAAVKSPPDKDHGHSGSFPSTAAERDRSSISGRNRSNPPQAQGQREGEGESRTLMRSLRGGMRRLRLGDSFLRDRPGRENSSHTPGPSPSPQPPLEHEFPSSFFTSFSSQPATLLSFPPQAPPPSAGAPPSTQGPGAQLRIQRDEQRADPLPQSSSSSFRHRTEVPLPGDASHVRGQGALSAAASAEGKRPQEEGEEEE</sequence>
<feature type="transmembrane region" description="Helical" evidence="2">
    <location>
        <begin position="1374"/>
        <end position="1399"/>
    </location>
</feature>
<feature type="compositionally biased region" description="Basic and acidic residues" evidence="1">
    <location>
        <begin position="2116"/>
        <end position="2127"/>
    </location>
</feature>
<feature type="compositionally biased region" description="Basic and acidic residues" evidence="1">
    <location>
        <begin position="2298"/>
        <end position="2307"/>
    </location>
</feature>
<feature type="region of interest" description="Disordered" evidence="1">
    <location>
        <begin position="2415"/>
        <end position="2640"/>
    </location>
</feature>
<feature type="compositionally biased region" description="Low complexity" evidence="1">
    <location>
        <begin position="2228"/>
        <end position="2241"/>
    </location>
</feature>
<organism evidence="4">
    <name type="scientific">Chromera velia CCMP2878</name>
    <dbReference type="NCBI Taxonomy" id="1169474"/>
    <lineage>
        <taxon>Eukaryota</taxon>
        <taxon>Sar</taxon>
        <taxon>Alveolata</taxon>
        <taxon>Colpodellida</taxon>
        <taxon>Chromeraceae</taxon>
        <taxon>Chromera</taxon>
    </lineage>
</organism>
<feature type="region of interest" description="Disordered" evidence="1">
    <location>
        <begin position="1965"/>
        <end position="1996"/>
    </location>
</feature>
<feature type="region of interest" description="Disordered" evidence="1">
    <location>
        <begin position="2260"/>
        <end position="2310"/>
    </location>
</feature>
<evidence type="ECO:0008006" key="5">
    <source>
        <dbReference type="Google" id="ProtNLM"/>
    </source>
</evidence>
<dbReference type="Gene3D" id="2.10.50.10">
    <property type="entry name" value="Tumor Necrosis Factor Receptor, subunit A, domain 2"/>
    <property type="match status" value="2"/>
</dbReference>
<feature type="region of interest" description="Disordered" evidence="1">
    <location>
        <begin position="479"/>
        <end position="519"/>
    </location>
</feature>
<dbReference type="InterPro" id="IPR009030">
    <property type="entry name" value="Growth_fac_rcpt_cys_sf"/>
</dbReference>
<feature type="compositionally biased region" description="Polar residues" evidence="1">
    <location>
        <begin position="2065"/>
        <end position="2078"/>
    </location>
</feature>
<feature type="compositionally biased region" description="Basic and acidic residues" evidence="1">
    <location>
        <begin position="1578"/>
        <end position="1594"/>
    </location>
</feature>
<evidence type="ECO:0000256" key="2">
    <source>
        <dbReference type="SAM" id="Phobius"/>
    </source>
</evidence>
<feature type="compositionally biased region" description="Basic and acidic residues" evidence="1">
    <location>
        <begin position="2512"/>
        <end position="2522"/>
    </location>
</feature>
<feature type="compositionally biased region" description="Gly residues" evidence="1">
    <location>
        <begin position="2196"/>
        <end position="2206"/>
    </location>
</feature>
<dbReference type="CDD" id="cd00185">
    <property type="entry name" value="TNFRSF"/>
    <property type="match status" value="2"/>
</dbReference>
<feature type="compositionally biased region" description="Low complexity" evidence="1">
    <location>
        <begin position="2541"/>
        <end position="2550"/>
    </location>
</feature>
<feature type="chain" id="PRO_5005190300" description="Tyrosine-protein kinase ephrin type A/B receptor-like domain-containing protein" evidence="3">
    <location>
        <begin position="18"/>
        <end position="2640"/>
    </location>
</feature>
<reference evidence="4" key="1">
    <citation type="submission" date="2014-11" db="EMBL/GenBank/DDBJ databases">
        <authorList>
            <person name="Otto D Thomas"/>
            <person name="Naeem Raeece"/>
        </authorList>
    </citation>
    <scope>NUCLEOTIDE SEQUENCE</scope>
</reference>
<dbReference type="VEuPathDB" id="CryptoDB:Cvel_21370"/>
<feature type="transmembrane region" description="Helical" evidence="2">
    <location>
        <begin position="1189"/>
        <end position="1207"/>
    </location>
</feature>
<evidence type="ECO:0000256" key="1">
    <source>
        <dbReference type="SAM" id="MobiDB-lite"/>
    </source>
</evidence>
<gene>
    <name evidence="4" type="ORF">Cvel_21370</name>
</gene>
<feature type="compositionally biased region" description="Polar residues" evidence="1">
    <location>
        <begin position="2470"/>
        <end position="2484"/>
    </location>
</feature>
<evidence type="ECO:0000313" key="4">
    <source>
        <dbReference type="EMBL" id="CEM27183.1"/>
    </source>
</evidence>
<keyword evidence="2" id="KW-0812">Transmembrane</keyword>
<feature type="signal peptide" evidence="3">
    <location>
        <begin position="1"/>
        <end position="17"/>
    </location>
</feature>
<feature type="region of interest" description="Disordered" evidence="1">
    <location>
        <begin position="2115"/>
        <end position="2246"/>
    </location>
</feature>
<dbReference type="SUPFAM" id="SSF57184">
    <property type="entry name" value="Growth factor receptor domain"/>
    <property type="match status" value="1"/>
</dbReference>
<feature type="compositionally biased region" description="Basic and acidic residues" evidence="1">
    <location>
        <begin position="1729"/>
        <end position="1746"/>
    </location>
</feature>
<feature type="region of interest" description="Disordered" evidence="1">
    <location>
        <begin position="639"/>
        <end position="667"/>
    </location>
</feature>
<feature type="region of interest" description="Disordered" evidence="1">
    <location>
        <begin position="685"/>
        <end position="720"/>
    </location>
</feature>
<feature type="transmembrane region" description="Helical" evidence="2">
    <location>
        <begin position="1254"/>
        <end position="1275"/>
    </location>
</feature>
<protein>
    <recommendedName>
        <fullName evidence="5">Tyrosine-protein kinase ephrin type A/B receptor-like domain-containing protein</fullName>
    </recommendedName>
</protein>
<feature type="compositionally biased region" description="Low complexity" evidence="1">
    <location>
        <begin position="1719"/>
        <end position="1728"/>
    </location>
</feature>
<feature type="region of interest" description="Disordered" evidence="1">
    <location>
        <begin position="2017"/>
        <end position="2078"/>
    </location>
</feature>
<feature type="compositionally biased region" description="Pro residues" evidence="1">
    <location>
        <begin position="1673"/>
        <end position="1684"/>
    </location>
</feature>
<dbReference type="PANTHER" id="PTHR46967">
    <property type="entry name" value="INSULIN-LIKE GROWTH FACTOR BINDING PROTEIN,N-TERMINAL"/>
    <property type="match status" value="1"/>
</dbReference>
<proteinExistence type="predicted"/>
<dbReference type="EMBL" id="CDMZ01001101">
    <property type="protein sequence ID" value="CEM27183.1"/>
    <property type="molecule type" value="Genomic_DNA"/>
</dbReference>
<feature type="region of interest" description="Disordered" evidence="1">
    <location>
        <begin position="1627"/>
        <end position="1650"/>
    </location>
</feature>
<feature type="compositionally biased region" description="Basic and acidic residues" evidence="1">
    <location>
        <begin position="639"/>
        <end position="649"/>
    </location>
</feature>
<keyword evidence="3" id="KW-0732">Signal</keyword>
<accession>A0A0G4GD45</accession>
<feature type="compositionally biased region" description="Basic and acidic residues" evidence="1">
    <location>
        <begin position="502"/>
        <end position="512"/>
    </location>
</feature>
<feature type="transmembrane region" description="Helical" evidence="2">
    <location>
        <begin position="1148"/>
        <end position="1168"/>
    </location>
</feature>
<feature type="transmembrane region" description="Helical" evidence="2">
    <location>
        <begin position="1287"/>
        <end position="1309"/>
    </location>
</feature>
<dbReference type="SMART" id="SM01411">
    <property type="entry name" value="Ephrin_rec_like"/>
    <property type="match status" value="2"/>
</dbReference>
<evidence type="ECO:0000256" key="3">
    <source>
        <dbReference type="SAM" id="SignalP"/>
    </source>
</evidence>
<feature type="region of interest" description="Disordered" evidence="1">
    <location>
        <begin position="1568"/>
        <end position="1600"/>
    </location>
</feature>
<keyword evidence="2" id="KW-1133">Transmembrane helix</keyword>
<feature type="compositionally biased region" description="Low complexity" evidence="1">
    <location>
        <begin position="2569"/>
        <end position="2579"/>
    </location>
</feature>
<dbReference type="PANTHER" id="PTHR46967:SF2">
    <property type="entry name" value="SUSHI, VON WILLEBRAND FACTOR TYPE A, EGF AND PENTRAXIN DOMAIN-CONTAINING PROTEIN 1-LIKE"/>
    <property type="match status" value="1"/>
</dbReference>
<feature type="region of interest" description="Disordered" evidence="1">
    <location>
        <begin position="1715"/>
        <end position="1757"/>
    </location>
</feature>
<feature type="compositionally biased region" description="Gly residues" evidence="1">
    <location>
        <begin position="2260"/>
        <end position="2269"/>
    </location>
</feature>
<feature type="non-terminal residue" evidence="4">
    <location>
        <position position="2640"/>
    </location>
</feature>
<keyword evidence="2" id="KW-0472">Membrane</keyword>
<feature type="transmembrane region" description="Helical" evidence="2">
    <location>
        <begin position="1526"/>
        <end position="1547"/>
    </location>
</feature>
<feature type="compositionally biased region" description="Basic and acidic residues" evidence="1">
    <location>
        <begin position="692"/>
        <end position="712"/>
    </location>
</feature>
<feature type="region of interest" description="Disordered" evidence="1">
    <location>
        <begin position="1667"/>
        <end position="1691"/>
    </location>
</feature>